<evidence type="ECO:0000313" key="2">
    <source>
        <dbReference type="EMBL" id="EUJ39250.1"/>
    </source>
</evidence>
<keyword evidence="1" id="KW-0472">Membrane</keyword>
<keyword evidence="1" id="KW-1133">Transmembrane helix</keyword>
<keyword evidence="3" id="KW-1185">Reference proteome</keyword>
<comment type="caution">
    <text evidence="2">The sequence shown here is derived from an EMBL/GenBank/DDBJ whole genome shotgun (WGS) entry which is preliminary data.</text>
</comment>
<dbReference type="AlphaFoldDB" id="W7CRK0"/>
<dbReference type="GO" id="GO:0016020">
    <property type="term" value="C:membrane"/>
    <property type="evidence" value="ECO:0007669"/>
    <property type="project" value="InterPro"/>
</dbReference>
<evidence type="ECO:0000313" key="3">
    <source>
        <dbReference type="Proteomes" id="UP000019243"/>
    </source>
</evidence>
<gene>
    <name evidence="2" type="ORF">BCAMP_07630</name>
</gene>
<evidence type="ECO:0000256" key="1">
    <source>
        <dbReference type="SAM" id="Phobius"/>
    </source>
</evidence>
<dbReference type="STRING" id="1265861.BCAMP_07630"/>
<keyword evidence="1" id="KW-0812">Transmembrane</keyword>
<dbReference type="EMBL" id="AODH01000029">
    <property type="protein sequence ID" value="EUJ39250.1"/>
    <property type="molecule type" value="Genomic_DNA"/>
</dbReference>
<protein>
    <recommendedName>
        <fullName evidence="4">TerC family protein</fullName>
    </recommendedName>
</protein>
<feature type="transmembrane region" description="Helical" evidence="1">
    <location>
        <begin position="12"/>
        <end position="35"/>
    </location>
</feature>
<name>W7CRK0_9LIST</name>
<organism evidence="2 3">
    <name type="scientific">Brochothrix campestris FSL F6-1037</name>
    <dbReference type="NCBI Taxonomy" id="1265861"/>
    <lineage>
        <taxon>Bacteria</taxon>
        <taxon>Bacillati</taxon>
        <taxon>Bacillota</taxon>
        <taxon>Bacilli</taxon>
        <taxon>Bacillales</taxon>
        <taxon>Listeriaceae</taxon>
        <taxon>Brochothrix</taxon>
    </lineage>
</organism>
<proteinExistence type="predicted"/>
<evidence type="ECO:0008006" key="4">
    <source>
        <dbReference type="Google" id="ProtNLM"/>
    </source>
</evidence>
<dbReference type="InterPro" id="IPR005496">
    <property type="entry name" value="Integral_membrane_TerC"/>
</dbReference>
<reference evidence="2 3" key="1">
    <citation type="submission" date="2012-12" db="EMBL/GenBank/DDBJ databases">
        <title>Novel taxa of Listeriaceae from agricultural environments in the United States.</title>
        <authorList>
            <person name="den Bakker H.C."/>
            <person name="Allred A."/>
            <person name="Warchocki S."/>
            <person name="Wright E.M."/>
            <person name="Burrell A."/>
            <person name="Nightingale K.K."/>
            <person name="Kephart D."/>
            <person name="Wiedmann M."/>
        </authorList>
    </citation>
    <scope>NUCLEOTIDE SEQUENCE [LARGE SCALE GENOMIC DNA]</scope>
    <source>
        <strain evidence="2 3">FSL F6-1037</strain>
    </source>
</reference>
<dbReference type="Proteomes" id="UP000019243">
    <property type="component" value="Unassembled WGS sequence"/>
</dbReference>
<sequence length="69" mass="7413">MDASLFLQYGWVFIVLVGLEVVLSADNAVVMAVMVKGLEPQAQKKSTVLWFSGCDGFTIHSAVCHIALG</sequence>
<accession>W7CRK0</accession>
<dbReference type="Pfam" id="PF03741">
    <property type="entry name" value="TerC"/>
    <property type="match status" value="1"/>
</dbReference>